<reference evidence="4" key="2">
    <citation type="submission" date="2018-07" db="EMBL/GenBank/DDBJ databases">
        <authorList>
            <consortium name="NCBI Pathogen Detection Project"/>
        </authorList>
    </citation>
    <scope>NUCLEOTIDE SEQUENCE</scope>
    <source>
        <strain evidence="4">IVB 5560</strain>
        <strain evidence="2">SGSC 2188</strain>
        <strain evidence="3">SSI_AA717</strain>
    </source>
</reference>
<accession>A0A3U0CTF5</accession>
<proteinExistence type="predicted"/>
<dbReference type="AlphaFoldDB" id="A0A3U0CTF5"/>
<dbReference type="EMBL" id="DAASTF010000025">
    <property type="protein sequence ID" value="HAE6937853.1"/>
    <property type="molecule type" value="Genomic_DNA"/>
</dbReference>
<evidence type="ECO:0000313" key="3">
    <source>
        <dbReference type="EMBL" id="HAD1707473.1"/>
    </source>
</evidence>
<dbReference type="RefSeq" id="WP_072276023.1">
    <property type="nucleotide sequence ID" value="NZ_JACKZW010000009.1"/>
</dbReference>
<gene>
    <name evidence="1" type="ORF">G0C34_05735</name>
    <name evidence="2" type="ORF">G0L40_20605</name>
    <name evidence="4" type="ORF">GNC95_004197</name>
    <name evidence="3" type="ORF">GTH66_17240</name>
</gene>
<name>A0A3U0CTF5_SALTM</name>
<organism evidence="4">
    <name type="scientific">Salmonella typhimurium</name>
    <dbReference type="NCBI Taxonomy" id="90371"/>
    <lineage>
        <taxon>Bacteria</taxon>
        <taxon>Pseudomonadati</taxon>
        <taxon>Pseudomonadota</taxon>
        <taxon>Gammaproteobacteria</taxon>
        <taxon>Enterobacterales</taxon>
        <taxon>Enterobacteriaceae</taxon>
        <taxon>Salmonella</taxon>
    </lineage>
</organism>
<sequence>MKKDFAYAVELPYWQAPNDDLLLKSQGDSLTAFFKIWISPSKYSKFTGIFDFSCVWAVRYERNKELSYYSKRDDDDFVSCYWIVPESSWIEKLKKERCSFFPEWKEYDVGEYSHYIIQSNSFYIEIIAKNVKYQEGNYRCSVK</sequence>
<dbReference type="EMBL" id="DAANIL010000084">
    <property type="protein sequence ID" value="HAD0014248.1"/>
    <property type="molecule type" value="Genomic_DNA"/>
</dbReference>
<protein>
    <submittedName>
        <fullName evidence="4">Uncharacterized protein</fullName>
    </submittedName>
</protein>
<dbReference type="EMBL" id="DAAMGX010000002">
    <property type="protein sequence ID" value="HAC6615912.1"/>
    <property type="molecule type" value="Genomic_DNA"/>
</dbReference>
<comment type="caution">
    <text evidence="4">The sequence shown here is derived from an EMBL/GenBank/DDBJ whole genome shotgun (WGS) entry which is preliminary data.</text>
</comment>
<evidence type="ECO:0000313" key="1">
    <source>
        <dbReference type="EMBL" id="HAC6615912.1"/>
    </source>
</evidence>
<evidence type="ECO:0000313" key="2">
    <source>
        <dbReference type="EMBL" id="HAD0014248.1"/>
    </source>
</evidence>
<dbReference type="EMBL" id="DAANWF010000011">
    <property type="protein sequence ID" value="HAD1707473.1"/>
    <property type="molecule type" value="Genomic_DNA"/>
</dbReference>
<evidence type="ECO:0000313" key="4">
    <source>
        <dbReference type="EMBL" id="HAE6937853.1"/>
    </source>
</evidence>
<reference evidence="4" key="1">
    <citation type="journal article" date="2018" name="Genome Biol.">
        <title>SKESA: strategic k-mer extension for scrupulous assemblies.</title>
        <authorList>
            <person name="Souvorov A."/>
            <person name="Agarwala R."/>
            <person name="Lipman D.J."/>
        </authorList>
    </citation>
    <scope>NUCLEOTIDE SEQUENCE</scope>
    <source>
        <strain evidence="4">IVB 5560</strain>
        <strain evidence="2">SGSC 2188</strain>
        <strain evidence="3">SSI_AA717</strain>
    </source>
</reference>